<feature type="chain" id="PRO_5037494320" description="Rieske domain-containing protein" evidence="1">
    <location>
        <begin position="23"/>
        <end position="136"/>
    </location>
</feature>
<dbReference type="RefSeq" id="WP_188765655.1">
    <property type="nucleotide sequence ID" value="NZ_BMKK01000003.1"/>
</dbReference>
<evidence type="ECO:0000313" key="2">
    <source>
        <dbReference type="EMBL" id="GGD53612.1"/>
    </source>
</evidence>
<feature type="signal peptide" evidence="1">
    <location>
        <begin position="1"/>
        <end position="22"/>
    </location>
</feature>
<accession>A0A917DNC9</accession>
<sequence>MKTKFFVAVIIFISSFSTAVFAQTSRENTVEKNVRLVEGNNTIDFGRAGTLFITRRGGKTVAIRMKCQNNLKQLALGNHDGSTNGGLDCECGIKVITEGWAECIPCPAPGLPFIPSGDLTRIVWKLDDNNSPNTGN</sequence>
<evidence type="ECO:0008006" key="4">
    <source>
        <dbReference type="Google" id="ProtNLM"/>
    </source>
</evidence>
<keyword evidence="1" id="KW-0732">Signal</keyword>
<name>A0A917DNC9_9BACT</name>
<dbReference type="EMBL" id="BMKK01000003">
    <property type="protein sequence ID" value="GGD53612.1"/>
    <property type="molecule type" value="Genomic_DNA"/>
</dbReference>
<dbReference type="Proteomes" id="UP000609064">
    <property type="component" value="Unassembled WGS sequence"/>
</dbReference>
<organism evidence="2 3">
    <name type="scientific">Emticicia aquatilis</name>
    <dbReference type="NCBI Taxonomy" id="1537369"/>
    <lineage>
        <taxon>Bacteria</taxon>
        <taxon>Pseudomonadati</taxon>
        <taxon>Bacteroidota</taxon>
        <taxon>Cytophagia</taxon>
        <taxon>Cytophagales</taxon>
        <taxon>Leadbetterellaceae</taxon>
        <taxon>Emticicia</taxon>
    </lineage>
</organism>
<proteinExistence type="predicted"/>
<gene>
    <name evidence="2" type="ORF">GCM10011514_17180</name>
</gene>
<evidence type="ECO:0000313" key="3">
    <source>
        <dbReference type="Proteomes" id="UP000609064"/>
    </source>
</evidence>
<evidence type="ECO:0000256" key="1">
    <source>
        <dbReference type="SAM" id="SignalP"/>
    </source>
</evidence>
<comment type="caution">
    <text evidence="2">The sequence shown here is derived from an EMBL/GenBank/DDBJ whole genome shotgun (WGS) entry which is preliminary data.</text>
</comment>
<dbReference type="AlphaFoldDB" id="A0A917DNC9"/>
<keyword evidence="3" id="KW-1185">Reference proteome</keyword>
<reference evidence="2" key="2">
    <citation type="submission" date="2020-09" db="EMBL/GenBank/DDBJ databases">
        <authorList>
            <person name="Sun Q."/>
            <person name="Zhou Y."/>
        </authorList>
    </citation>
    <scope>NUCLEOTIDE SEQUENCE</scope>
    <source>
        <strain evidence="2">CGMCC 1.15958</strain>
    </source>
</reference>
<reference evidence="2" key="1">
    <citation type="journal article" date="2014" name="Int. J. Syst. Evol. Microbiol.">
        <title>Complete genome sequence of Corynebacterium casei LMG S-19264T (=DSM 44701T), isolated from a smear-ripened cheese.</title>
        <authorList>
            <consortium name="US DOE Joint Genome Institute (JGI-PGF)"/>
            <person name="Walter F."/>
            <person name="Albersmeier A."/>
            <person name="Kalinowski J."/>
            <person name="Ruckert C."/>
        </authorList>
    </citation>
    <scope>NUCLEOTIDE SEQUENCE</scope>
    <source>
        <strain evidence="2">CGMCC 1.15958</strain>
    </source>
</reference>
<protein>
    <recommendedName>
        <fullName evidence="4">Rieske domain-containing protein</fullName>
    </recommendedName>
</protein>